<evidence type="ECO:0000313" key="3">
    <source>
        <dbReference type="Proteomes" id="UP001374803"/>
    </source>
</evidence>
<dbReference type="EMBL" id="CP089983">
    <property type="protein sequence ID" value="WXB00733.1"/>
    <property type="molecule type" value="Genomic_DNA"/>
</dbReference>
<accession>A0ABZ2KSQ3</accession>
<keyword evidence="3" id="KW-1185">Reference proteome</keyword>
<dbReference type="InterPro" id="IPR018683">
    <property type="entry name" value="DUF2169"/>
</dbReference>
<evidence type="ECO:0000259" key="1">
    <source>
        <dbReference type="Pfam" id="PF09937"/>
    </source>
</evidence>
<sequence>MKFINETPWQARFFFGGGGETVNLAWVAARATFRLENRRTLVPADEPWPVFVTPVRTTHGTFPSDDAPSRNGCDLIVTGTALSQTPVSWLKAHVRAGDFGNDIFVVGDRIWKRSGRSLVASDPRPFTAMPVDWSRAFGGTTLQEGLPVPDPINPEGRGAYLSPDHAADNPLPNLEDPNAPVRNWNDRPLPVAWSPIANSHLWQIASWLGESSKSGRPPPNADEIMRQSAQCYVCAAPPRNVMPELRAGAPVDIALGETRASFHVPPIELALRVEIGAERISCPLKFSGLWVFVDAQLVVLSLRASFRYVLRPFEKRVAILQRAHLPIGSG</sequence>
<dbReference type="Proteomes" id="UP001374803">
    <property type="component" value="Chromosome"/>
</dbReference>
<reference evidence="2" key="1">
    <citation type="submission" date="2021-12" db="EMBL/GenBank/DDBJ databases">
        <title>Discovery of the Pendulisporaceae a myxobacterial family with distinct sporulation behavior and unique specialized metabolism.</title>
        <authorList>
            <person name="Garcia R."/>
            <person name="Popoff A."/>
            <person name="Bader C.D."/>
            <person name="Loehr J."/>
            <person name="Walesch S."/>
            <person name="Walt C."/>
            <person name="Boldt J."/>
            <person name="Bunk B."/>
            <person name="Haeckl F.J.F.P.J."/>
            <person name="Gunesch A.P."/>
            <person name="Birkelbach J."/>
            <person name="Nuebel U."/>
            <person name="Pietschmann T."/>
            <person name="Bach T."/>
            <person name="Mueller R."/>
        </authorList>
    </citation>
    <scope>NUCLEOTIDE SEQUENCE</scope>
    <source>
        <strain evidence="2">MSr11367</strain>
    </source>
</reference>
<dbReference type="Pfam" id="PF09937">
    <property type="entry name" value="DUF2169"/>
    <property type="match status" value="1"/>
</dbReference>
<proteinExistence type="predicted"/>
<feature type="domain" description="DUF2169" evidence="1">
    <location>
        <begin position="23"/>
        <end position="303"/>
    </location>
</feature>
<evidence type="ECO:0000313" key="2">
    <source>
        <dbReference type="EMBL" id="WXB00733.1"/>
    </source>
</evidence>
<name>A0ABZ2KSQ3_9BACT</name>
<protein>
    <submittedName>
        <fullName evidence="2">DUF2169 domain-containing protein</fullName>
    </submittedName>
</protein>
<organism evidence="2 3">
    <name type="scientific">Pendulispora rubella</name>
    <dbReference type="NCBI Taxonomy" id="2741070"/>
    <lineage>
        <taxon>Bacteria</taxon>
        <taxon>Pseudomonadati</taxon>
        <taxon>Myxococcota</taxon>
        <taxon>Myxococcia</taxon>
        <taxon>Myxococcales</taxon>
        <taxon>Sorangiineae</taxon>
        <taxon>Pendulisporaceae</taxon>
        <taxon>Pendulispora</taxon>
    </lineage>
</organism>
<dbReference type="RefSeq" id="WP_394830334.1">
    <property type="nucleotide sequence ID" value="NZ_CP089929.1"/>
</dbReference>
<gene>
    <name evidence="2" type="ORF">LVJ94_27885</name>
</gene>